<feature type="region of interest" description="Disordered" evidence="1">
    <location>
        <begin position="45"/>
        <end position="66"/>
    </location>
</feature>
<proteinExistence type="predicted"/>
<dbReference type="InterPro" id="IPR038156">
    <property type="entry name" value="PCS_N_sf"/>
</dbReference>
<evidence type="ECO:0000256" key="1">
    <source>
        <dbReference type="SAM" id="MobiDB-lite"/>
    </source>
</evidence>
<sequence length="313" mass="34520">MFSGATAIPYGFRSVSNTDLSTSRHEGHGHDAFRRLIDVSSGMRRASSVPGNVGVERQSESNQTSHLLWRSNQEEFNKIRTDLLKIKNSQSREFSIEPKGKFLATGSVTPPPHHTQPTSSSCNVTAFFSATNDILPEPFDSRKTALEKFISLIDGEEISQEEKSRFFTGGMNVSELADLANKIFKSTGVAWTATAVRSGNISPQELKNIIKNENNDRLLINFGTSSLYNLPGNGGHFGHILGSKEVEGEMHIHLGETANYKYPEKPWIPLANLHRAMCQPSADGGSRGIVIIREVKPEFNIDKHPTSTGLRGR</sequence>
<dbReference type="Gene3D" id="3.90.70.30">
    <property type="entry name" value="Phytochelatin synthase, N-terminal domain"/>
    <property type="match status" value="1"/>
</dbReference>
<dbReference type="AlphaFoldDB" id="A0A5E4S4I0"/>
<dbReference type="InterPro" id="IPR038765">
    <property type="entry name" value="Papain-like_cys_pep_sf"/>
</dbReference>
<accession>A0A5E4S4I0</accession>
<dbReference type="SUPFAM" id="SSF54001">
    <property type="entry name" value="Cysteine proteinases"/>
    <property type="match status" value="1"/>
</dbReference>
<dbReference type="EMBL" id="CABPRW010000001">
    <property type="protein sequence ID" value="VVD70113.1"/>
    <property type="molecule type" value="Genomic_DNA"/>
</dbReference>
<organism evidence="2 3">
    <name type="scientific">Pandoraea fibrosis</name>
    <dbReference type="NCBI Taxonomy" id="1891094"/>
    <lineage>
        <taxon>Bacteria</taxon>
        <taxon>Pseudomonadati</taxon>
        <taxon>Pseudomonadota</taxon>
        <taxon>Betaproteobacteria</taxon>
        <taxon>Burkholderiales</taxon>
        <taxon>Burkholderiaceae</taxon>
        <taxon>Pandoraea</taxon>
    </lineage>
</organism>
<reference evidence="2 3" key="1">
    <citation type="submission" date="2019-08" db="EMBL/GenBank/DDBJ databases">
        <authorList>
            <person name="Peeters C."/>
        </authorList>
    </citation>
    <scope>NUCLEOTIDE SEQUENCE [LARGE SCALE GENOMIC DNA]</scope>
    <source>
        <strain evidence="2 3">LMG 31113</strain>
    </source>
</reference>
<protein>
    <submittedName>
        <fullName evidence="2">Uncharacterized protein</fullName>
    </submittedName>
</protein>
<gene>
    <name evidence="2" type="ORF">PFI31113_00560</name>
</gene>
<evidence type="ECO:0000313" key="2">
    <source>
        <dbReference type="EMBL" id="VVD70113.1"/>
    </source>
</evidence>
<evidence type="ECO:0000313" key="3">
    <source>
        <dbReference type="Proteomes" id="UP000382577"/>
    </source>
</evidence>
<dbReference type="Proteomes" id="UP000382577">
    <property type="component" value="Unassembled WGS sequence"/>
</dbReference>
<name>A0A5E4S4I0_9BURK</name>